<protein>
    <submittedName>
        <fullName evidence="2">Uncharacterized protein</fullName>
    </submittedName>
</protein>
<evidence type="ECO:0000256" key="1">
    <source>
        <dbReference type="SAM" id="MobiDB-lite"/>
    </source>
</evidence>
<keyword evidence="3" id="KW-1185">Reference proteome</keyword>
<dbReference type="Proteomes" id="UP000243459">
    <property type="component" value="Chromosome 3"/>
</dbReference>
<name>A0A5P1FC36_ASPOF</name>
<dbReference type="AlphaFoldDB" id="A0A5P1FC36"/>
<accession>A0A5P1FC36</accession>
<dbReference type="EMBL" id="CM007383">
    <property type="protein sequence ID" value="ONK75935.1"/>
    <property type="molecule type" value="Genomic_DNA"/>
</dbReference>
<proteinExistence type="predicted"/>
<dbReference type="Gramene" id="ONK75935">
    <property type="protein sequence ID" value="ONK75935"/>
    <property type="gene ID" value="A4U43_C03F22120"/>
</dbReference>
<evidence type="ECO:0000313" key="3">
    <source>
        <dbReference type="Proteomes" id="UP000243459"/>
    </source>
</evidence>
<gene>
    <name evidence="2" type="ORF">A4U43_C03F22120</name>
</gene>
<organism evidence="2 3">
    <name type="scientific">Asparagus officinalis</name>
    <name type="common">Garden asparagus</name>
    <dbReference type="NCBI Taxonomy" id="4686"/>
    <lineage>
        <taxon>Eukaryota</taxon>
        <taxon>Viridiplantae</taxon>
        <taxon>Streptophyta</taxon>
        <taxon>Embryophyta</taxon>
        <taxon>Tracheophyta</taxon>
        <taxon>Spermatophyta</taxon>
        <taxon>Magnoliopsida</taxon>
        <taxon>Liliopsida</taxon>
        <taxon>Asparagales</taxon>
        <taxon>Asparagaceae</taxon>
        <taxon>Asparagoideae</taxon>
        <taxon>Asparagus</taxon>
    </lineage>
</organism>
<evidence type="ECO:0000313" key="2">
    <source>
        <dbReference type="EMBL" id="ONK75935.1"/>
    </source>
</evidence>
<feature type="region of interest" description="Disordered" evidence="1">
    <location>
        <begin position="49"/>
        <end position="68"/>
    </location>
</feature>
<reference evidence="3" key="1">
    <citation type="journal article" date="2017" name="Nat. Commun.">
        <title>The asparagus genome sheds light on the origin and evolution of a young Y chromosome.</title>
        <authorList>
            <person name="Harkess A."/>
            <person name="Zhou J."/>
            <person name="Xu C."/>
            <person name="Bowers J.E."/>
            <person name="Van der Hulst R."/>
            <person name="Ayyampalayam S."/>
            <person name="Mercati F."/>
            <person name="Riccardi P."/>
            <person name="McKain M.R."/>
            <person name="Kakrana A."/>
            <person name="Tang H."/>
            <person name="Ray J."/>
            <person name="Groenendijk J."/>
            <person name="Arikit S."/>
            <person name="Mathioni S.M."/>
            <person name="Nakano M."/>
            <person name="Shan H."/>
            <person name="Telgmann-Rauber A."/>
            <person name="Kanno A."/>
            <person name="Yue Z."/>
            <person name="Chen H."/>
            <person name="Li W."/>
            <person name="Chen Y."/>
            <person name="Xu X."/>
            <person name="Zhang Y."/>
            <person name="Luo S."/>
            <person name="Chen H."/>
            <person name="Gao J."/>
            <person name="Mao Z."/>
            <person name="Pires J.C."/>
            <person name="Luo M."/>
            <person name="Kudrna D."/>
            <person name="Wing R.A."/>
            <person name="Meyers B.C."/>
            <person name="Yi K."/>
            <person name="Kong H."/>
            <person name="Lavrijsen P."/>
            <person name="Sunseri F."/>
            <person name="Falavigna A."/>
            <person name="Ye Y."/>
            <person name="Leebens-Mack J.H."/>
            <person name="Chen G."/>
        </authorList>
    </citation>
    <scope>NUCLEOTIDE SEQUENCE [LARGE SCALE GENOMIC DNA]</scope>
    <source>
        <strain evidence="3">cv. DH0086</strain>
    </source>
</reference>
<sequence length="132" mass="14737">MYSCCCFLIHFPSTVYGGLVVNNMLLCVVGVQFRVQASLVFSFVFRKSESVGSEKRKSQSISPSPEKEDRFYMTRGSVVGCEEKENGHMNGFSIGIGGDNEGGVTVFPRFFVSLSNKRSKHIQKCIFDMVLK</sequence>